<evidence type="ECO:0000313" key="1">
    <source>
        <dbReference type="Ensembl" id="ENSOARP00020006314.2"/>
    </source>
</evidence>
<reference evidence="1" key="3">
    <citation type="submission" date="2025-09" db="UniProtKB">
        <authorList>
            <consortium name="Ensembl"/>
        </authorList>
    </citation>
    <scope>IDENTIFICATION</scope>
</reference>
<accession>A0AC11B128</accession>
<reference evidence="1" key="2">
    <citation type="submission" date="2025-08" db="UniProtKB">
        <authorList>
            <consortium name="Ensembl"/>
        </authorList>
    </citation>
    <scope>IDENTIFICATION</scope>
</reference>
<organism evidence="1">
    <name type="scientific">Ovis aries</name>
    <name type="common">Sheep</name>
    <dbReference type="NCBI Taxonomy" id="9940"/>
    <lineage>
        <taxon>Eukaryota</taxon>
        <taxon>Metazoa</taxon>
        <taxon>Chordata</taxon>
        <taxon>Craniata</taxon>
        <taxon>Vertebrata</taxon>
        <taxon>Euteleostomi</taxon>
        <taxon>Mammalia</taxon>
        <taxon>Eutheria</taxon>
        <taxon>Laurasiatheria</taxon>
        <taxon>Artiodactyla</taxon>
        <taxon>Ruminantia</taxon>
        <taxon>Pecora</taxon>
        <taxon>Bovidae</taxon>
        <taxon>Caprinae</taxon>
        <taxon>Ovis</taxon>
    </lineage>
</organism>
<sequence length="173" mass="20221">MNNQRENYPEPSLAKDARKQQMRGKSTQSSLLVTEQEKTYRELKFQNASHYPQWNDRSYQCKCENLIFIAVILGIICFVLMYALVRVITFIPCKLIHNLSSECHCGHCSKDWFTYSNNCYYITFEEKTWNGSLTDPLCWPHLHPYLPPLVLFVEARRRTSNCSLLAGVLMDTL</sequence>
<name>A0AC11B128_SHEEP</name>
<reference evidence="1" key="1">
    <citation type="submission" date="2020-11" db="EMBL/GenBank/DDBJ databases">
        <authorList>
            <person name="Davenport K.M."/>
            <person name="Bickhart D.M."/>
            <person name="Smith T.P.L."/>
            <person name="Murdoch B.M."/>
            <person name="Rosen B.D."/>
        </authorList>
    </citation>
    <scope>NUCLEOTIDE SEQUENCE [LARGE SCALE GENOMIC DNA]</scope>
    <source>
        <strain evidence="1">OAR_USU_Benz2616</strain>
    </source>
</reference>
<proteinExistence type="predicted"/>
<protein>
    <submittedName>
        <fullName evidence="1">Uncharacterized protein</fullName>
    </submittedName>
</protein>
<dbReference type="Ensembl" id="ENSOART00020007626.2">
    <property type="protein sequence ID" value="ENSOARP00020006314.2"/>
    <property type="gene ID" value="ENSOARG00020004955.2"/>
</dbReference>